<name>A0A8S4Q632_OWEFU</name>
<feature type="chain" id="PRO_5035930108" evidence="1">
    <location>
        <begin position="29"/>
        <end position="220"/>
    </location>
</feature>
<protein>
    <submittedName>
        <fullName evidence="2">Uncharacterized protein</fullName>
    </submittedName>
</protein>
<keyword evidence="1" id="KW-0732">Signal</keyword>
<organism evidence="2 3">
    <name type="scientific">Owenia fusiformis</name>
    <name type="common">Polychaete worm</name>
    <dbReference type="NCBI Taxonomy" id="6347"/>
    <lineage>
        <taxon>Eukaryota</taxon>
        <taxon>Metazoa</taxon>
        <taxon>Spiralia</taxon>
        <taxon>Lophotrochozoa</taxon>
        <taxon>Annelida</taxon>
        <taxon>Polychaeta</taxon>
        <taxon>Sedentaria</taxon>
        <taxon>Canalipalpata</taxon>
        <taxon>Sabellida</taxon>
        <taxon>Oweniida</taxon>
        <taxon>Oweniidae</taxon>
        <taxon>Owenia</taxon>
    </lineage>
</organism>
<dbReference type="EMBL" id="CAIIXF020000012">
    <property type="protein sequence ID" value="CAH1801333.1"/>
    <property type="molecule type" value="Genomic_DNA"/>
</dbReference>
<feature type="signal peptide" evidence="1">
    <location>
        <begin position="1"/>
        <end position="28"/>
    </location>
</feature>
<accession>A0A8S4Q632</accession>
<comment type="caution">
    <text evidence="2">The sequence shown here is derived from an EMBL/GenBank/DDBJ whole genome shotgun (WGS) entry which is preliminary data.</text>
</comment>
<reference evidence="2" key="1">
    <citation type="submission" date="2022-03" db="EMBL/GenBank/DDBJ databases">
        <authorList>
            <person name="Martin C."/>
        </authorList>
    </citation>
    <scope>NUCLEOTIDE SEQUENCE</scope>
</reference>
<sequence>MVMTKAVSPRLFLISLLILVTILHDVSSIRRKILREKSMRKAGRKTQRQNKKSDGLTNDIFRDQRRYVKQDAEIVLQKLKASCKAECYTLFDENKIEERIGSLKGKEKKQAKDADCPYLIPTDDMLDKLNKIRPQLEKEYGTFNDFSVLVARVHHDKAARINEYFYKVKTSKGRSGFVHINVVIATGKNDGEMDFLMEKKKDKDDCLTVIKNPFVKETSE</sequence>
<dbReference type="AlphaFoldDB" id="A0A8S4Q632"/>
<keyword evidence="3" id="KW-1185">Reference proteome</keyword>
<evidence type="ECO:0000256" key="1">
    <source>
        <dbReference type="SAM" id="SignalP"/>
    </source>
</evidence>
<evidence type="ECO:0000313" key="3">
    <source>
        <dbReference type="Proteomes" id="UP000749559"/>
    </source>
</evidence>
<gene>
    <name evidence="2" type="ORF">OFUS_LOCUS25134</name>
</gene>
<proteinExistence type="predicted"/>
<dbReference type="Proteomes" id="UP000749559">
    <property type="component" value="Unassembled WGS sequence"/>
</dbReference>
<evidence type="ECO:0000313" key="2">
    <source>
        <dbReference type="EMBL" id="CAH1801333.1"/>
    </source>
</evidence>